<proteinExistence type="predicted"/>
<evidence type="ECO:0000313" key="3">
    <source>
        <dbReference type="Proteomes" id="UP000680866"/>
    </source>
</evidence>
<organism evidence="2 3">
    <name type="scientific">Polymorphospora rubra</name>
    <dbReference type="NCBI Taxonomy" id="338584"/>
    <lineage>
        <taxon>Bacteria</taxon>
        <taxon>Bacillati</taxon>
        <taxon>Actinomycetota</taxon>
        <taxon>Actinomycetes</taxon>
        <taxon>Micromonosporales</taxon>
        <taxon>Micromonosporaceae</taxon>
        <taxon>Polymorphospora</taxon>
    </lineage>
</organism>
<evidence type="ECO:0000313" key="2">
    <source>
        <dbReference type="EMBL" id="BCJ66298.1"/>
    </source>
</evidence>
<dbReference type="Proteomes" id="UP000680866">
    <property type="component" value="Chromosome"/>
</dbReference>
<accession>A0A810N3L2</accession>
<dbReference type="EMBL" id="AP023359">
    <property type="protein sequence ID" value="BCJ66298.1"/>
    <property type="molecule type" value="Genomic_DNA"/>
</dbReference>
<name>A0A810N3L2_9ACTN</name>
<gene>
    <name evidence="2" type="ORF">Prubr_33190</name>
</gene>
<evidence type="ECO:0000256" key="1">
    <source>
        <dbReference type="SAM" id="MobiDB-lite"/>
    </source>
</evidence>
<reference evidence="2" key="1">
    <citation type="submission" date="2020-08" db="EMBL/GenBank/DDBJ databases">
        <title>Whole genome shotgun sequence of Polymorphospora rubra NBRC 101157.</title>
        <authorList>
            <person name="Komaki H."/>
            <person name="Tamura T."/>
        </authorList>
    </citation>
    <scope>NUCLEOTIDE SEQUENCE</scope>
    <source>
        <strain evidence="2">NBRC 101157</strain>
    </source>
</reference>
<feature type="compositionally biased region" description="Low complexity" evidence="1">
    <location>
        <begin position="107"/>
        <end position="117"/>
    </location>
</feature>
<keyword evidence="3" id="KW-1185">Reference proteome</keyword>
<feature type="compositionally biased region" description="Gly residues" evidence="1">
    <location>
        <begin position="1"/>
        <end position="11"/>
    </location>
</feature>
<dbReference type="KEGG" id="pry:Prubr_33190"/>
<dbReference type="AlphaFoldDB" id="A0A810N3L2"/>
<feature type="region of interest" description="Disordered" evidence="1">
    <location>
        <begin position="98"/>
        <end position="117"/>
    </location>
</feature>
<feature type="region of interest" description="Disordered" evidence="1">
    <location>
        <begin position="1"/>
        <end position="39"/>
    </location>
</feature>
<protein>
    <submittedName>
        <fullName evidence="2">Uncharacterized protein</fullName>
    </submittedName>
</protein>
<sequence length="219" mass="22404">MVGGDGGGGAPGVRLPGGTAVRRTGSGCPADELLGDPDESGAHLGRGRWFRRFDPPFLDLLLVEPDVDEFVVVAVDLGVLGLGRLVLRRRPRRADLPRISSAEANDSSGSTTAISSSSATTASARAIACGRSYGPQTTGSHSSSSLSGPMVMIHGRSSTGESSGSSKVTSAPTRVIMAVPARPRRGSPQSHAIHRAGRATSGTVDNLVGLSAASHRVFP</sequence>